<gene>
    <name evidence="2" type="ORF">NBR_LOCUS1984</name>
</gene>
<dbReference type="EMBL" id="UYSL01001940">
    <property type="protein sequence ID" value="VDL65573.1"/>
    <property type="molecule type" value="Genomic_DNA"/>
</dbReference>
<dbReference type="Gene3D" id="2.40.50.140">
    <property type="entry name" value="Nucleic acid-binding proteins"/>
    <property type="match status" value="1"/>
</dbReference>
<dbReference type="WBParaSite" id="NBR_0000198301-mRNA-1">
    <property type="protein sequence ID" value="NBR_0000198301-mRNA-1"/>
    <property type="gene ID" value="NBR_0000198301"/>
</dbReference>
<dbReference type="InterPro" id="IPR012340">
    <property type="entry name" value="NA-bd_OB-fold"/>
</dbReference>
<dbReference type="SUPFAM" id="SSF50249">
    <property type="entry name" value="Nucleic acid-binding proteins"/>
    <property type="match status" value="1"/>
</dbReference>
<feature type="region of interest" description="Disordered" evidence="1">
    <location>
        <begin position="1"/>
        <end position="28"/>
    </location>
</feature>
<organism evidence="4">
    <name type="scientific">Nippostrongylus brasiliensis</name>
    <name type="common">Rat hookworm</name>
    <dbReference type="NCBI Taxonomy" id="27835"/>
    <lineage>
        <taxon>Eukaryota</taxon>
        <taxon>Metazoa</taxon>
        <taxon>Ecdysozoa</taxon>
        <taxon>Nematoda</taxon>
        <taxon>Chromadorea</taxon>
        <taxon>Rhabditida</taxon>
        <taxon>Rhabditina</taxon>
        <taxon>Rhabditomorpha</taxon>
        <taxon>Strongyloidea</taxon>
        <taxon>Heligmosomidae</taxon>
        <taxon>Nippostrongylus</taxon>
    </lineage>
</organism>
<proteinExistence type="predicted"/>
<dbReference type="STRING" id="27835.A0A0N4XHI1"/>
<evidence type="ECO:0000313" key="2">
    <source>
        <dbReference type="EMBL" id="VDL65573.1"/>
    </source>
</evidence>
<reference evidence="2 3" key="2">
    <citation type="submission" date="2018-11" db="EMBL/GenBank/DDBJ databases">
        <authorList>
            <consortium name="Pathogen Informatics"/>
        </authorList>
    </citation>
    <scope>NUCLEOTIDE SEQUENCE [LARGE SCALE GENOMIC DNA]</scope>
</reference>
<evidence type="ECO:0000313" key="3">
    <source>
        <dbReference type="Proteomes" id="UP000271162"/>
    </source>
</evidence>
<name>A0A0N4XHI1_NIPBR</name>
<evidence type="ECO:0000256" key="1">
    <source>
        <dbReference type="SAM" id="MobiDB-lite"/>
    </source>
</evidence>
<keyword evidence="3" id="KW-1185">Reference proteome</keyword>
<accession>A0A0N4XHI1</accession>
<protein>
    <submittedName>
        <fullName evidence="4">Lon N-terminal domain-containing protein</fullName>
    </submittedName>
</protein>
<dbReference type="AlphaFoldDB" id="A0A0N4XHI1"/>
<dbReference type="Proteomes" id="UP000271162">
    <property type="component" value="Unassembled WGS sequence"/>
</dbReference>
<reference evidence="4" key="1">
    <citation type="submission" date="2017-02" db="UniProtKB">
        <authorList>
            <consortium name="WormBaseParasite"/>
        </authorList>
    </citation>
    <scope>IDENTIFICATION</scope>
</reference>
<evidence type="ECO:0000313" key="4">
    <source>
        <dbReference type="WBParaSite" id="NBR_0000198301-mRNA-1"/>
    </source>
</evidence>
<sequence length="261" mass="28192">MAWNESFSTADAGGRAGDASFATAPPKGSEKMKVAENLHIPATISDLFDCASAEEFEIGEYPFGKVLTMGIVKSMSKQEYTTNHILGDPEDMEKEFVVLAHVSDGGENTSSDSEPTMFVEGTRVMVVGHLQSLSGRRGIMAYCIREVIDEKEYRAFKLEAKIAKLYFGKDVPSLLQSGMGQGLVGCCAGAPADYAQTDRIPAEKIRMSFTEPSTIVTPAFLKKFTNVSERATINAANANVLLKTYNTESPAATAGLKYVDT</sequence>